<dbReference type="Gene3D" id="3.40.630.40">
    <property type="entry name" value="Zn-dependent exopeptidases"/>
    <property type="match status" value="1"/>
</dbReference>
<dbReference type="GO" id="GO:0008745">
    <property type="term" value="F:N-acetylmuramoyl-L-alanine amidase activity"/>
    <property type="evidence" value="ECO:0007669"/>
    <property type="project" value="InterPro"/>
</dbReference>
<dbReference type="Gene3D" id="3.30.70.1070">
    <property type="entry name" value="Sporulation related repeat"/>
    <property type="match status" value="1"/>
</dbReference>
<dbReference type="PANTHER" id="PTHR30404:SF0">
    <property type="entry name" value="N-ACETYLMURAMOYL-L-ALANINE AMIDASE AMIC"/>
    <property type="match status" value="1"/>
</dbReference>
<dbReference type="EMBL" id="CP016761">
    <property type="protein sequence ID" value="ANX12794.1"/>
    <property type="molecule type" value="Genomic_DNA"/>
</dbReference>
<dbReference type="SMART" id="SM00646">
    <property type="entry name" value="Ami_3"/>
    <property type="match status" value="1"/>
</dbReference>
<evidence type="ECO:0000313" key="4">
    <source>
        <dbReference type="EMBL" id="ANX12794.1"/>
    </source>
</evidence>
<dbReference type="OrthoDB" id="9763643at2"/>
<dbReference type="Pfam" id="PF01520">
    <property type="entry name" value="Amidase_3"/>
    <property type="match status" value="1"/>
</dbReference>
<name>A0A1B1Z5U5_9BACL</name>
<dbReference type="AlphaFoldDB" id="A0A1B1Z5U5"/>
<organism evidence="4 5">
    <name type="scientific">Fictibacillus arsenicus</name>
    <dbReference type="NCBI Taxonomy" id="255247"/>
    <lineage>
        <taxon>Bacteria</taxon>
        <taxon>Bacillati</taxon>
        <taxon>Bacillota</taxon>
        <taxon>Bacilli</taxon>
        <taxon>Bacillales</taxon>
        <taxon>Fictibacillaceae</taxon>
        <taxon>Fictibacillus</taxon>
    </lineage>
</organism>
<dbReference type="GO" id="GO:0030288">
    <property type="term" value="C:outer membrane-bounded periplasmic space"/>
    <property type="evidence" value="ECO:0007669"/>
    <property type="project" value="TreeGrafter"/>
</dbReference>
<feature type="region of interest" description="Disordered" evidence="2">
    <location>
        <begin position="266"/>
        <end position="290"/>
    </location>
</feature>
<dbReference type="RefSeq" id="WP_066290697.1">
    <property type="nucleotide sequence ID" value="NZ_CP016761.1"/>
</dbReference>
<evidence type="ECO:0000256" key="1">
    <source>
        <dbReference type="ARBA" id="ARBA00022801"/>
    </source>
</evidence>
<feature type="domain" description="SPOR" evidence="3">
    <location>
        <begin position="184"/>
        <end position="263"/>
    </location>
</feature>
<accession>A0A1B1Z5U5</accession>
<protein>
    <submittedName>
        <fullName evidence="4">Sporulation protein</fullName>
    </submittedName>
</protein>
<dbReference type="SUPFAM" id="SSF110997">
    <property type="entry name" value="Sporulation related repeat"/>
    <property type="match status" value="1"/>
</dbReference>
<dbReference type="SUPFAM" id="SSF53187">
    <property type="entry name" value="Zn-dependent exopeptidases"/>
    <property type="match status" value="1"/>
</dbReference>
<dbReference type="PANTHER" id="PTHR30404">
    <property type="entry name" value="N-ACETYLMURAMOYL-L-ALANINE AMIDASE"/>
    <property type="match status" value="1"/>
</dbReference>
<dbReference type="InterPro" id="IPR002508">
    <property type="entry name" value="MurNAc-LAA_cat"/>
</dbReference>
<keyword evidence="1" id="KW-0378">Hydrolase</keyword>
<gene>
    <name evidence="4" type="ORF">ABE41_012305</name>
</gene>
<dbReference type="Pfam" id="PF01832">
    <property type="entry name" value="Glucosaminidase"/>
    <property type="match status" value="1"/>
</dbReference>
<dbReference type="STRING" id="255247.ABE41_012305"/>
<dbReference type="KEGG" id="far:ABE41_012305"/>
<dbReference type="InterPro" id="IPR002901">
    <property type="entry name" value="MGlyc_endo_b_GlcNAc-like_dom"/>
</dbReference>
<sequence>MKVIIIDPGHGGNDSGAVNKSRFEKTFNLAIAKKIQSYLQNNYEVKVLLTRSSDTTISLDDRTDFANKQKADFYLSIHQNSGGGEGFESYVYVYVGAETKKIQNAIHARTAAVMNKYGARNRGQKQADFHVLRETKMPAVLLEVLFIDNAANLALLNRQDFQNEVSAAIASGAAVGLSLKQKQQETKDLFIAIAGAFEQKENAEVRVRFLADKKISAFIDEETISNKKYYRVQAGAFQKRDNAEAHVMKIRALGIKDAYVIVKGEDNGQAPAPEPPKPEPPKPTPPAGLTIQGTTLLSAYEIERFVRKVNPNAPELAALYVQIGQVYGIRGDTAYAQAVHETGYFRFQGSVKASQNNFAGIGATGKTEGATFKTPEEGVLAHIQHLYAYSSTEPLPPQYPLVDPRFGLVQRGSATAWNQLNGKWAVPGTNYSNMILEIYKLMLNETKVTLQERVNQIDKQLKGI</sequence>
<evidence type="ECO:0000259" key="3">
    <source>
        <dbReference type="PROSITE" id="PS51724"/>
    </source>
</evidence>
<dbReference type="Proteomes" id="UP000077412">
    <property type="component" value="Chromosome"/>
</dbReference>
<dbReference type="GO" id="GO:0009253">
    <property type="term" value="P:peptidoglycan catabolic process"/>
    <property type="evidence" value="ECO:0007669"/>
    <property type="project" value="InterPro"/>
</dbReference>
<dbReference type="InterPro" id="IPR036680">
    <property type="entry name" value="SPOR-like_sf"/>
</dbReference>
<dbReference type="GO" id="GO:0004040">
    <property type="term" value="F:amidase activity"/>
    <property type="evidence" value="ECO:0007669"/>
    <property type="project" value="InterPro"/>
</dbReference>
<dbReference type="PROSITE" id="PS51724">
    <property type="entry name" value="SPOR"/>
    <property type="match status" value="1"/>
</dbReference>
<proteinExistence type="predicted"/>
<keyword evidence="5" id="KW-1185">Reference proteome</keyword>
<dbReference type="Pfam" id="PF05036">
    <property type="entry name" value="SPOR"/>
    <property type="match status" value="1"/>
</dbReference>
<dbReference type="GO" id="GO:0042834">
    <property type="term" value="F:peptidoglycan binding"/>
    <property type="evidence" value="ECO:0007669"/>
    <property type="project" value="InterPro"/>
</dbReference>
<dbReference type="InterPro" id="IPR050695">
    <property type="entry name" value="N-acetylmuramoyl_amidase_3"/>
</dbReference>
<evidence type="ECO:0000256" key="2">
    <source>
        <dbReference type="SAM" id="MobiDB-lite"/>
    </source>
</evidence>
<evidence type="ECO:0000313" key="5">
    <source>
        <dbReference type="Proteomes" id="UP000077412"/>
    </source>
</evidence>
<reference evidence="4 5" key="1">
    <citation type="submission" date="2016-08" db="EMBL/GenBank/DDBJ databases">
        <title>Complete genome sequence of Fictibacillus arsenicus G25-54, a strain with toxicity to nematodes and a potential arsenic-resistance activity.</title>
        <authorList>
            <person name="Zheng Z."/>
        </authorList>
    </citation>
    <scope>NUCLEOTIDE SEQUENCE [LARGE SCALE GENOMIC DNA]</scope>
    <source>
        <strain evidence="4 5">G25-54</strain>
    </source>
</reference>
<dbReference type="InterPro" id="IPR007730">
    <property type="entry name" value="SPOR-like_dom"/>
</dbReference>
<dbReference type="CDD" id="cd02696">
    <property type="entry name" value="MurNAc-LAA"/>
    <property type="match status" value="1"/>
</dbReference>